<sequence length="137" mass="15971">MHRDLFSGNILYSAYTLQWKVSDLGLSGPNKPLNILWEVITGEIPYGEHEYAIVSGYRPKIYENIPLEYATLMKQCWDANFDNRPDTNIIIDEMKLLLKLSYEEMDKNKNQLFNPKISNQKSEISLNLVLQKMKISK</sequence>
<organism evidence="2 3">
    <name type="scientific">Diversispora epigaea</name>
    <dbReference type="NCBI Taxonomy" id="1348612"/>
    <lineage>
        <taxon>Eukaryota</taxon>
        <taxon>Fungi</taxon>
        <taxon>Fungi incertae sedis</taxon>
        <taxon>Mucoromycota</taxon>
        <taxon>Glomeromycotina</taxon>
        <taxon>Glomeromycetes</taxon>
        <taxon>Diversisporales</taxon>
        <taxon>Diversisporaceae</taxon>
        <taxon>Diversispora</taxon>
    </lineage>
</organism>
<dbReference type="SUPFAM" id="SSF56112">
    <property type="entry name" value="Protein kinase-like (PK-like)"/>
    <property type="match status" value="1"/>
</dbReference>
<dbReference type="InterPro" id="IPR011009">
    <property type="entry name" value="Kinase-like_dom_sf"/>
</dbReference>
<accession>A0A397JIY2</accession>
<comment type="caution">
    <text evidence="2">The sequence shown here is derived from an EMBL/GenBank/DDBJ whole genome shotgun (WGS) entry which is preliminary data.</text>
</comment>
<feature type="domain" description="Serine-threonine/tyrosine-protein kinase catalytic" evidence="1">
    <location>
        <begin position="35"/>
        <end position="93"/>
    </location>
</feature>
<protein>
    <recommendedName>
        <fullName evidence="1">Serine-threonine/tyrosine-protein kinase catalytic domain-containing protein</fullName>
    </recommendedName>
</protein>
<reference evidence="2 3" key="1">
    <citation type="submission" date="2018-08" db="EMBL/GenBank/DDBJ databases">
        <title>Genome and evolution of the arbuscular mycorrhizal fungus Diversispora epigaea (formerly Glomus versiforme) and its bacterial endosymbionts.</title>
        <authorList>
            <person name="Sun X."/>
            <person name="Fei Z."/>
            <person name="Harrison M."/>
        </authorList>
    </citation>
    <scope>NUCLEOTIDE SEQUENCE [LARGE SCALE GENOMIC DNA]</scope>
    <source>
        <strain evidence="2 3">IT104</strain>
    </source>
</reference>
<keyword evidence="3" id="KW-1185">Reference proteome</keyword>
<dbReference type="Pfam" id="PF07714">
    <property type="entry name" value="PK_Tyr_Ser-Thr"/>
    <property type="match status" value="1"/>
</dbReference>
<dbReference type="OrthoDB" id="2427276at2759"/>
<name>A0A397JIY2_9GLOM</name>
<dbReference type="Proteomes" id="UP000266861">
    <property type="component" value="Unassembled WGS sequence"/>
</dbReference>
<dbReference type="EMBL" id="PQFF01000075">
    <property type="protein sequence ID" value="RHZ84530.1"/>
    <property type="molecule type" value="Genomic_DNA"/>
</dbReference>
<dbReference type="Gene3D" id="1.10.510.10">
    <property type="entry name" value="Transferase(Phosphotransferase) domain 1"/>
    <property type="match status" value="1"/>
</dbReference>
<dbReference type="InterPro" id="IPR051681">
    <property type="entry name" value="Ser/Thr_Kinases-Pseudokinases"/>
</dbReference>
<proteinExistence type="predicted"/>
<evidence type="ECO:0000313" key="3">
    <source>
        <dbReference type="Proteomes" id="UP000266861"/>
    </source>
</evidence>
<evidence type="ECO:0000313" key="2">
    <source>
        <dbReference type="EMBL" id="RHZ84530.1"/>
    </source>
</evidence>
<dbReference type="InterPro" id="IPR001245">
    <property type="entry name" value="Ser-Thr/Tyr_kinase_cat_dom"/>
</dbReference>
<gene>
    <name evidence="2" type="ORF">Glove_79g12</name>
</gene>
<dbReference type="AlphaFoldDB" id="A0A397JIY2"/>
<evidence type="ECO:0000259" key="1">
    <source>
        <dbReference type="Pfam" id="PF07714"/>
    </source>
</evidence>
<dbReference type="PANTHER" id="PTHR44329">
    <property type="entry name" value="SERINE/THREONINE-PROTEIN KINASE TNNI3K-RELATED"/>
    <property type="match status" value="1"/>
</dbReference>
<dbReference type="GO" id="GO:0004674">
    <property type="term" value="F:protein serine/threonine kinase activity"/>
    <property type="evidence" value="ECO:0007669"/>
    <property type="project" value="TreeGrafter"/>
</dbReference>